<protein>
    <submittedName>
        <fullName evidence="11">Sodium:proton antiporter</fullName>
    </submittedName>
</protein>
<gene>
    <name evidence="11" type="ORF">HHL28_02015</name>
</gene>
<proteinExistence type="predicted"/>
<organism evidence="11 12">
    <name type="scientific">Aerophototrophica crusticola</name>
    <dbReference type="NCBI Taxonomy" id="1709002"/>
    <lineage>
        <taxon>Bacteria</taxon>
        <taxon>Pseudomonadati</taxon>
        <taxon>Pseudomonadota</taxon>
        <taxon>Alphaproteobacteria</taxon>
        <taxon>Rhodospirillales</taxon>
        <taxon>Rhodospirillaceae</taxon>
        <taxon>Aerophototrophica</taxon>
    </lineage>
</organism>
<dbReference type="GO" id="GO:0005886">
    <property type="term" value="C:plasma membrane"/>
    <property type="evidence" value="ECO:0007669"/>
    <property type="project" value="UniProtKB-SubCell"/>
</dbReference>
<sequence>MDPYILVMVAVGLLVLLVAWLPMLLREAPLSLPIVCVGLGWIFSGAIPDPGAPLPLAYPAATERVTEFLVIIALMGSGLKLDRPPGWRPWQATWRLLAVAMPLSIAAAALLGWALGGLGVAAALLLGAALAPTDPVLAADVQVGPPRSGEEDEVRFSLTSEAGLNDGLAFPFTNLALAVAAWLGTALPPGGVPPEGLSWLWDWLLVDVAWKLAAGVAVGWAVGLGVGWLTFRLPNRARLSRTGDGFVALAMTLLSYGITEMAHGYGFLAVFVTALAFRHLERGHRYHDRLHDLAEQVERLLMMAVLVLFGVALGHGLLAPLTWGAAAAGLAFLFVARPLAALAGFAGLGMPGREALAIGFFGIRGVGSFYYLAYALNEAPWAEAADLWALAGFVVLVSVLLHGTTVTPAMRWLDRARADANAPKSPHRLGRRSVPSSQPHPDRCRITGALESSGEMAGAWLVPVCWYNKARITNAQYNEKMWRFRNNIHPD</sequence>
<feature type="transmembrane region" description="Helical" evidence="9">
    <location>
        <begin position="96"/>
        <end position="126"/>
    </location>
</feature>
<keyword evidence="7 9" id="KW-0472">Membrane</keyword>
<reference evidence="11" key="1">
    <citation type="submission" date="2020-04" db="EMBL/GenBank/DDBJ databases">
        <title>A desert anoxygenic phototrophic bacterium fixes CO2 using RubisCO under aerobic conditions.</title>
        <authorList>
            <person name="Tang K."/>
        </authorList>
    </citation>
    <scope>NUCLEOTIDE SEQUENCE [LARGE SCALE GENOMIC DNA]</scope>
    <source>
        <strain evidence="11">MIMtkB3</strain>
    </source>
</reference>
<feature type="transmembrane region" description="Helical" evidence="9">
    <location>
        <begin position="6"/>
        <end position="25"/>
    </location>
</feature>
<feature type="region of interest" description="Disordered" evidence="8">
    <location>
        <begin position="421"/>
        <end position="443"/>
    </location>
</feature>
<feature type="transmembrane region" description="Helical" evidence="9">
    <location>
        <begin position="325"/>
        <end position="348"/>
    </location>
</feature>
<evidence type="ECO:0000259" key="10">
    <source>
        <dbReference type="Pfam" id="PF00999"/>
    </source>
</evidence>
<feature type="transmembrane region" description="Helical" evidence="9">
    <location>
        <begin position="264"/>
        <end position="280"/>
    </location>
</feature>
<evidence type="ECO:0000256" key="7">
    <source>
        <dbReference type="ARBA" id="ARBA00023136"/>
    </source>
</evidence>
<feature type="domain" description="Cation/H+ exchanger transmembrane" evidence="10">
    <location>
        <begin position="34"/>
        <end position="412"/>
    </location>
</feature>
<dbReference type="PANTHER" id="PTHR32507:SF8">
    <property type="entry name" value="CNH1P"/>
    <property type="match status" value="1"/>
</dbReference>
<comment type="subcellular location">
    <subcellularLocation>
        <location evidence="1">Cell membrane</location>
        <topology evidence="1">Multi-pass membrane protein</topology>
    </subcellularLocation>
</comment>
<keyword evidence="5 9" id="KW-1133">Transmembrane helix</keyword>
<feature type="transmembrane region" description="Helical" evidence="9">
    <location>
        <begin position="387"/>
        <end position="407"/>
    </location>
</feature>
<dbReference type="AlphaFoldDB" id="A0A858R3Q4"/>
<dbReference type="GO" id="GO:1902600">
    <property type="term" value="P:proton transmembrane transport"/>
    <property type="evidence" value="ECO:0007669"/>
    <property type="project" value="InterPro"/>
</dbReference>
<dbReference type="GO" id="GO:0015297">
    <property type="term" value="F:antiporter activity"/>
    <property type="evidence" value="ECO:0007669"/>
    <property type="project" value="UniProtKB-KW"/>
</dbReference>
<dbReference type="Proteomes" id="UP000501891">
    <property type="component" value="Chromosome"/>
</dbReference>
<evidence type="ECO:0000313" key="11">
    <source>
        <dbReference type="EMBL" id="QJE72040.1"/>
    </source>
</evidence>
<feature type="transmembrane region" description="Helical" evidence="9">
    <location>
        <begin position="300"/>
        <end position="319"/>
    </location>
</feature>
<evidence type="ECO:0000256" key="8">
    <source>
        <dbReference type="SAM" id="MobiDB-lite"/>
    </source>
</evidence>
<evidence type="ECO:0000256" key="1">
    <source>
        <dbReference type="ARBA" id="ARBA00004651"/>
    </source>
</evidence>
<keyword evidence="4 9" id="KW-0812">Transmembrane</keyword>
<feature type="transmembrane region" description="Helical" evidence="9">
    <location>
        <begin position="32"/>
        <end position="50"/>
    </location>
</feature>
<dbReference type="InterPro" id="IPR006153">
    <property type="entry name" value="Cation/H_exchanger_TM"/>
</dbReference>
<dbReference type="PANTHER" id="PTHR32507">
    <property type="entry name" value="NA(+)/H(+) ANTIPORTER 1"/>
    <property type="match status" value="1"/>
</dbReference>
<evidence type="ECO:0000256" key="2">
    <source>
        <dbReference type="ARBA" id="ARBA00022448"/>
    </source>
</evidence>
<evidence type="ECO:0000256" key="4">
    <source>
        <dbReference type="ARBA" id="ARBA00022692"/>
    </source>
</evidence>
<dbReference type="EMBL" id="CP051775">
    <property type="protein sequence ID" value="QJE72040.1"/>
    <property type="molecule type" value="Genomic_DNA"/>
</dbReference>
<keyword evidence="2" id="KW-0813">Transport</keyword>
<name>A0A858R3Q4_9PROT</name>
<keyword evidence="3" id="KW-0050">Antiport</keyword>
<evidence type="ECO:0000256" key="3">
    <source>
        <dbReference type="ARBA" id="ARBA00022449"/>
    </source>
</evidence>
<feature type="transmembrane region" description="Helical" evidence="9">
    <location>
        <begin position="208"/>
        <end position="230"/>
    </location>
</feature>
<evidence type="ECO:0000313" key="12">
    <source>
        <dbReference type="Proteomes" id="UP000501891"/>
    </source>
</evidence>
<accession>A0A858R3Q4</accession>
<keyword evidence="6" id="KW-0406">Ion transport</keyword>
<feature type="transmembrane region" description="Helical" evidence="9">
    <location>
        <begin position="355"/>
        <end position="375"/>
    </location>
</feature>
<evidence type="ECO:0000256" key="6">
    <source>
        <dbReference type="ARBA" id="ARBA00023065"/>
    </source>
</evidence>
<dbReference type="KEGG" id="acru:HHL28_02015"/>
<evidence type="ECO:0000256" key="9">
    <source>
        <dbReference type="SAM" id="Phobius"/>
    </source>
</evidence>
<dbReference type="Pfam" id="PF00999">
    <property type="entry name" value="Na_H_Exchanger"/>
    <property type="match status" value="1"/>
</dbReference>
<keyword evidence="12" id="KW-1185">Reference proteome</keyword>
<evidence type="ECO:0000256" key="5">
    <source>
        <dbReference type="ARBA" id="ARBA00022989"/>
    </source>
</evidence>